<feature type="region of interest" description="Disordered" evidence="14">
    <location>
        <begin position="104"/>
        <end position="202"/>
    </location>
</feature>
<dbReference type="Proteomes" id="UP000481288">
    <property type="component" value="Unassembled WGS sequence"/>
</dbReference>
<keyword evidence="9" id="KW-0234">DNA repair</keyword>
<keyword evidence="7" id="KW-0067">ATP-binding</keyword>
<dbReference type="SMART" id="SM00487">
    <property type="entry name" value="DEXDc"/>
    <property type="match status" value="1"/>
</dbReference>
<dbReference type="Gene3D" id="1.10.150.80">
    <property type="entry name" value="HRDC domain"/>
    <property type="match status" value="1"/>
</dbReference>
<evidence type="ECO:0000256" key="1">
    <source>
        <dbReference type="ARBA" id="ARBA00004123"/>
    </source>
</evidence>
<dbReference type="InterPro" id="IPR044876">
    <property type="entry name" value="HRDC_dom_sf"/>
</dbReference>
<feature type="compositionally biased region" description="Basic residues" evidence="14">
    <location>
        <begin position="1689"/>
        <end position="1706"/>
    </location>
</feature>
<evidence type="ECO:0000313" key="19">
    <source>
        <dbReference type="Proteomes" id="UP000481288"/>
    </source>
</evidence>
<evidence type="ECO:0000256" key="4">
    <source>
        <dbReference type="ARBA" id="ARBA00022763"/>
    </source>
</evidence>
<evidence type="ECO:0000256" key="6">
    <source>
        <dbReference type="ARBA" id="ARBA00022806"/>
    </source>
</evidence>
<name>A0A7D8Z4Q2_9HELO</name>
<feature type="region of interest" description="Disordered" evidence="14">
    <location>
        <begin position="214"/>
        <end position="235"/>
    </location>
</feature>
<dbReference type="PROSITE" id="PS50967">
    <property type="entry name" value="HRDC"/>
    <property type="match status" value="1"/>
</dbReference>
<dbReference type="Pfam" id="PF16124">
    <property type="entry name" value="RecQ_Zn_bind"/>
    <property type="match status" value="1"/>
</dbReference>
<keyword evidence="4" id="KW-0227">DNA damage</keyword>
<protein>
    <recommendedName>
        <fullName evidence="13">DNA 3'-5' helicase</fullName>
        <ecNumber evidence="13">5.6.2.4</ecNumber>
    </recommendedName>
</protein>
<dbReference type="FunFam" id="3.40.50.300:FF:001975">
    <property type="entry name" value="ATP-dependent DNA helicase"/>
    <property type="match status" value="1"/>
</dbReference>
<dbReference type="PROSITE" id="PS00690">
    <property type="entry name" value="DEAH_ATP_HELICASE"/>
    <property type="match status" value="1"/>
</dbReference>
<dbReference type="GO" id="GO:0005737">
    <property type="term" value="C:cytoplasm"/>
    <property type="evidence" value="ECO:0007669"/>
    <property type="project" value="TreeGrafter"/>
</dbReference>
<dbReference type="GO" id="GO:0009378">
    <property type="term" value="F:four-way junction helicase activity"/>
    <property type="evidence" value="ECO:0007669"/>
    <property type="project" value="TreeGrafter"/>
</dbReference>
<feature type="region of interest" description="Disordered" evidence="14">
    <location>
        <begin position="1673"/>
        <end position="1787"/>
    </location>
</feature>
<evidence type="ECO:0000256" key="8">
    <source>
        <dbReference type="ARBA" id="ARBA00023125"/>
    </source>
</evidence>
<evidence type="ECO:0000256" key="10">
    <source>
        <dbReference type="ARBA" id="ARBA00023235"/>
    </source>
</evidence>
<feature type="compositionally biased region" description="Gly residues" evidence="14">
    <location>
        <begin position="1766"/>
        <end position="1781"/>
    </location>
</feature>
<dbReference type="InterPro" id="IPR002121">
    <property type="entry name" value="HRDC_dom"/>
</dbReference>
<comment type="caution">
    <text evidence="18">The sequence shown here is derived from an EMBL/GenBank/DDBJ whole genome shotgun (WGS) entry which is preliminary data.</text>
</comment>
<evidence type="ECO:0000256" key="14">
    <source>
        <dbReference type="SAM" id="MobiDB-lite"/>
    </source>
</evidence>
<comment type="similarity">
    <text evidence="2">Belongs to the helicase family. RecQ subfamily.</text>
</comment>
<dbReference type="GO" id="GO:0006260">
    <property type="term" value="P:DNA replication"/>
    <property type="evidence" value="ECO:0007669"/>
    <property type="project" value="InterPro"/>
</dbReference>
<comment type="catalytic activity">
    <reaction evidence="12">
        <text>Couples ATP hydrolysis with the unwinding of duplex DNA by translocating in the 3'-5' direction.</text>
        <dbReference type="EC" id="5.6.2.4"/>
    </reaction>
</comment>
<dbReference type="InterPro" id="IPR001650">
    <property type="entry name" value="Helicase_C-like"/>
</dbReference>
<dbReference type="InterPro" id="IPR032284">
    <property type="entry name" value="RecQ_Zn-bd"/>
</dbReference>
<dbReference type="InterPro" id="IPR027417">
    <property type="entry name" value="P-loop_NTPase"/>
</dbReference>
<dbReference type="PANTHER" id="PTHR13710:SF153">
    <property type="entry name" value="RECQ-LIKE DNA HELICASE BLM"/>
    <property type="match status" value="1"/>
</dbReference>
<feature type="region of interest" description="Disordered" evidence="14">
    <location>
        <begin position="756"/>
        <end position="777"/>
    </location>
</feature>
<dbReference type="GO" id="GO:0005634">
    <property type="term" value="C:nucleus"/>
    <property type="evidence" value="ECO:0007669"/>
    <property type="project" value="UniProtKB-SubCell"/>
</dbReference>
<feature type="compositionally biased region" description="Polar residues" evidence="14">
    <location>
        <begin position="221"/>
        <end position="230"/>
    </location>
</feature>
<dbReference type="InterPro" id="IPR011545">
    <property type="entry name" value="DEAD/DEAH_box_helicase_dom"/>
</dbReference>
<dbReference type="Pfam" id="PF09382">
    <property type="entry name" value="RQC"/>
    <property type="match status" value="1"/>
</dbReference>
<sequence>MTRHNLDVHISWLLSQKVTPPVGGVSAAVRTNSTSVADITETEADFLDEEDIEEIPRASPAPVANYQVTQTVNVAQSFVRPPLPSSIAPQPQLRDLLNAQADESMGKLASAQRPTRPGLLSQHQLATPASTTASNSNSKSKSSLTQSFTNSFRDKTEIRFTRPTAGLDTPSARPTATRPLSKPLRHLQTPQTPQQTPLPLKHLNTGTIKSIDLTEDGFSDVPTSRSSSTEGFGEPVTLWTEDAAWRPEPLVRVSKKRKSDEISARSPHKRHDGERKPGPVKRDPTDNNDGFMDIDSSDDDALKPRRPRLMLKEPRARSVQPSVEHQDTDDSLEEFQITETISRIETRTRKGMSRVPSMSDAGPIKSTYPALIPLKRAESRPETVTTPKSRAKVQVAASPIKKFESPTPQKLQKRRLQTTIQDSDDDDDEVLSDVEKKASCSPRTSIKTSPRVANTPRMSRLREVPEFERSSPVGKNYRHSKPRIGSPLRPISRNVATRQENAASPFHQDSPTKEASVHNPLSQHSSQHTPSSTLTSDDRRLVNLFLAKPETIATYFTRVDNVLQQNALTSMEYVDKEEPAPKYVIEERKALLSKKKAYLSLESIVEQHRTLVAEKKGITRMLYELLDSGVDTSLQDEQNATLTQSIRKLEKEAGQLLHISGAIKDGFGTGLDLDTESVRPAASLKPDEAASSILGSAQIVLQTQIPPLQQNATSGSNQNIAETSPRGEFNQNPTSMSRRATPSPIRRVDVYRPLAEQQPDFGPPAEPAPTDRIFRQPNFYRDPSPMDYGLDDDDFDALLQAEAQEMHQSSKFKGQAADDADDDYGDGNDDDILEFAQEVERQSLTRPPVGRTTQKPAISQTSKRPSSAKKTMYSTMDPAHASKFKYPWSADVTRALKERFNLRGFRQNQLEAINATLGGKDAFILMPTGGGKSLCYQLPAVITSGKNRGVTIVISPLLSLMSDQVDHLQKLQIQALLINGEKTQTEKDLVYNALKGPVPDQYVQLLYVTPEMIGKSSALMSALTGLYRQKKLARIVIDEAHCVSQWGHDFRQDYKTIGTIRSKFPGVPFIALTATATENVKTDCIHNLGMEGCEEYKQSFNRPNLYYEIRSKKGKGANAEILESMSNLILQNYKGQTGIIYTLSRKGCEELAEKLRSKGIKAHHFHASMDPEEKSAVQRDWQAGKWQVVVATIAFGMGIDKPDVRFVIHHTIPKSLEGYYQETGRAGRDGKESGCYLYYGYQDTRILKQFIEDGEGTEEVKERQRDMLKKMVQFCENRHDCRRVNILSYFGEAFAKEDCRHKCDNCNSDAVFESKDMTSQAQAAMNIVKQIQSGNFTLLHAVDILRGQSNAKIREKNHQSLPEYGAAKDLPRGEAERIFSRLLMENALQEVVITRRGFPQQYIHLGTNFRDFLSGRRKVTLMLKVSASPTGPEKNAHKQAKKAGGPSIPRGSAAQPQSTMFTSPIPPSSRRKNSKGKNRMPELSDDDDFFASDESDAFEPVHHKSTRKVRHALPLGPPITTDDRLKDLPDLHRVSVQQFLEEAKRSEERLRNGNGHSRPYFTDNDFREMAINWTLTTDDMLQIPGINEDRVQRYGKKFLQLIKKYHDGYEEMMASNDDRDMDQNHMNVIDLCSDGDYGEYDDEDDDHLSQAEQPSKYFASAKVQAFNAQIAQAAQLPQRSHPKPDAPKRPRGGSRGKGKGNKRGGRKSNDSASGSGSGFRGGRSNSGVSKRAGSRKASGGAKRGGTSSGYQSSNLMKSFGRSNNGAGAGGGGGGGMGGGNIGPSIQKSKVESSTRVCSVAGKLDLLHQQELGPNIRRIIAQFDGCNNLIILTAVYRINAVQFELQELEAQMDGLCLAIVVIVGVLQHVLHAKGDAVVTAAVDTHLQHLVEPGLALTLTPISVGRRGLD</sequence>
<feature type="compositionally biased region" description="Polar residues" evidence="14">
    <location>
        <begin position="441"/>
        <end position="452"/>
    </location>
</feature>
<dbReference type="NCBIfam" id="TIGR00614">
    <property type="entry name" value="recQ_fam"/>
    <property type="match status" value="1"/>
</dbReference>
<dbReference type="InterPro" id="IPR010997">
    <property type="entry name" value="HRDC-like_sf"/>
</dbReference>
<keyword evidence="3" id="KW-0547">Nucleotide-binding</keyword>
<feature type="region of interest" description="Disordered" evidence="14">
    <location>
        <begin position="1426"/>
        <end position="1491"/>
    </location>
</feature>
<dbReference type="Gene3D" id="1.10.10.10">
    <property type="entry name" value="Winged helix-like DNA-binding domain superfamily/Winged helix DNA-binding domain"/>
    <property type="match status" value="1"/>
</dbReference>
<reference evidence="18 19" key="1">
    <citation type="submission" date="2018-05" db="EMBL/GenBank/DDBJ databases">
        <title>Whole genome sequencing for identification of molecular markers to develop diagnostic detection tools for the regulated plant pathogen Lachnellula willkommii.</title>
        <authorList>
            <person name="Giroux E."/>
            <person name="Bilodeau G."/>
        </authorList>
    </citation>
    <scope>NUCLEOTIDE SEQUENCE [LARGE SCALE GENOMIC DNA]</scope>
    <source>
        <strain evidence="18 19">CBS 625.97</strain>
    </source>
</reference>
<evidence type="ECO:0000256" key="13">
    <source>
        <dbReference type="ARBA" id="ARBA00034808"/>
    </source>
</evidence>
<dbReference type="SMART" id="SM00490">
    <property type="entry name" value="HELICc"/>
    <property type="match status" value="1"/>
</dbReference>
<feature type="compositionally biased region" description="Acidic residues" evidence="14">
    <location>
        <begin position="422"/>
        <end position="432"/>
    </location>
</feature>
<feature type="compositionally biased region" description="Basic and acidic residues" evidence="14">
    <location>
        <begin position="460"/>
        <end position="469"/>
    </location>
</feature>
<dbReference type="GO" id="GO:0003677">
    <property type="term" value="F:DNA binding"/>
    <property type="evidence" value="ECO:0007669"/>
    <property type="project" value="UniProtKB-KW"/>
</dbReference>
<feature type="compositionally biased region" description="Low complexity" evidence="14">
    <location>
        <begin position="129"/>
        <end position="143"/>
    </location>
</feature>
<keyword evidence="19" id="KW-1185">Reference proteome</keyword>
<feature type="domain" description="Helicase ATP-binding" evidence="16">
    <location>
        <begin position="913"/>
        <end position="1094"/>
    </location>
</feature>
<feature type="region of interest" description="Disordered" evidence="14">
    <location>
        <begin position="709"/>
        <end position="744"/>
    </location>
</feature>
<evidence type="ECO:0000256" key="9">
    <source>
        <dbReference type="ARBA" id="ARBA00023204"/>
    </source>
</evidence>
<dbReference type="EC" id="5.6.2.4" evidence="13"/>
<feature type="domain" description="Helicase C-terminal" evidence="17">
    <location>
        <begin position="1124"/>
        <end position="1268"/>
    </location>
</feature>
<evidence type="ECO:0000259" key="17">
    <source>
        <dbReference type="PROSITE" id="PS51194"/>
    </source>
</evidence>
<keyword evidence="10" id="KW-0413">Isomerase</keyword>
<evidence type="ECO:0000256" key="2">
    <source>
        <dbReference type="ARBA" id="ARBA00005446"/>
    </source>
</evidence>
<dbReference type="PROSITE" id="PS51194">
    <property type="entry name" value="HELICASE_CTER"/>
    <property type="match status" value="1"/>
</dbReference>
<dbReference type="Gene3D" id="3.40.50.300">
    <property type="entry name" value="P-loop containing nucleotide triphosphate hydrolases"/>
    <property type="match status" value="2"/>
</dbReference>
<evidence type="ECO:0000256" key="12">
    <source>
        <dbReference type="ARBA" id="ARBA00034617"/>
    </source>
</evidence>
<dbReference type="InterPro" id="IPR036388">
    <property type="entry name" value="WH-like_DNA-bd_sf"/>
</dbReference>
<dbReference type="SMART" id="SM00956">
    <property type="entry name" value="RQC"/>
    <property type="match status" value="1"/>
</dbReference>
<feature type="compositionally biased region" description="Low complexity" evidence="14">
    <location>
        <begin position="187"/>
        <end position="200"/>
    </location>
</feature>
<dbReference type="GO" id="GO:0005694">
    <property type="term" value="C:chromosome"/>
    <property type="evidence" value="ECO:0007669"/>
    <property type="project" value="TreeGrafter"/>
</dbReference>
<keyword evidence="8" id="KW-0238">DNA-binding</keyword>
<feature type="region of interest" description="Disordered" evidence="14">
    <location>
        <begin position="346"/>
        <end position="366"/>
    </location>
</feature>
<dbReference type="Pfam" id="PF00271">
    <property type="entry name" value="Helicase_C"/>
    <property type="match status" value="1"/>
</dbReference>
<dbReference type="GO" id="GO:0000724">
    <property type="term" value="P:double-strand break repair via homologous recombination"/>
    <property type="evidence" value="ECO:0007669"/>
    <property type="project" value="UniProtKB-ARBA"/>
</dbReference>
<feature type="region of interest" description="Disordered" evidence="14">
    <location>
        <begin position="806"/>
        <end position="874"/>
    </location>
</feature>
<dbReference type="EMBL" id="QGMG01000011">
    <property type="protein sequence ID" value="TVY59170.1"/>
    <property type="molecule type" value="Genomic_DNA"/>
</dbReference>
<dbReference type="CDD" id="cd17920">
    <property type="entry name" value="DEXHc_RecQ"/>
    <property type="match status" value="1"/>
</dbReference>
<dbReference type="CDD" id="cd18794">
    <property type="entry name" value="SF2_C_RecQ"/>
    <property type="match status" value="1"/>
</dbReference>
<dbReference type="SUPFAM" id="SSF47819">
    <property type="entry name" value="HRDC-like"/>
    <property type="match status" value="1"/>
</dbReference>
<feature type="compositionally biased region" description="Basic and acidic residues" evidence="14">
    <location>
        <begin position="271"/>
        <end position="285"/>
    </location>
</feature>
<dbReference type="GO" id="GO:0016787">
    <property type="term" value="F:hydrolase activity"/>
    <property type="evidence" value="ECO:0007669"/>
    <property type="project" value="UniProtKB-KW"/>
</dbReference>
<dbReference type="GO" id="GO:0005524">
    <property type="term" value="F:ATP binding"/>
    <property type="evidence" value="ECO:0007669"/>
    <property type="project" value="UniProtKB-KW"/>
</dbReference>
<feature type="compositionally biased region" description="Polar residues" evidence="14">
    <location>
        <begin position="709"/>
        <end position="722"/>
    </location>
</feature>
<dbReference type="PROSITE" id="PS51192">
    <property type="entry name" value="HELICASE_ATP_BIND_1"/>
    <property type="match status" value="1"/>
</dbReference>
<feature type="compositionally biased region" description="Polar residues" evidence="14">
    <location>
        <begin position="851"/>
        <end position="874"/>
    </location>
</feature>
<feature type="compositionally biased region" description="Polar residues" evidence="14">
    <location>
        <begin position="729"/>
        <end position="740"/>
    </location>
</feature>
<keyword evidence="6 18" id="KW-0347">Helicase</keyword>
<feature type="compositionally biased region" description="Polar residues" evidence="14">
    <location>
        <begin position="1748"/>
        <end position="1764"/>
    </location>
</feature>
<evidence type="ECO:0000259" key="16">
    <source>
        <dbReference type="PROSITE" id="PS51192"/>
    </source>
</evidence>
<evidence type="ECO:0000259" key="15">
    <source>
        <dbReference type="PROSITE" id="PS50967"/>
    </source>
</evidence>
<dbReference type="InterPro" id="IPR018982">
    <property type="entry name" value="RQC_domain"/>
</dbReference>
<feature type="compositionally biased region" description="Acidic residues" evidence="14">
    <location>
        <begin position="818"/>
        <end position="833"/>
    </location>
</feature>
<feature type="compositionally biased region" description="Low complexity" evidence="14">
    <location>
        <begin position="520"/>
        <end position="535"/>
    </location>
</feature>
<feature type="region of interest" description="Disordered" evidence="14">
    <location>
        <begin position="250"/>
        <end position="331"/>
    </location>
</feature>
<dbReference type="FunFam" id="1.10.10.10:FF:000495">
    <property type="entry name" value="RecQ family helicase MusN"/>
    <property type="match status" value="1"/>
</dbReference>
<evidence type="ECO:0000256" key="7">
    <source>
        <dbReference type="ARBA" id="ARBA00022840"/>
    </source>
</evidence>
<gene>
    <name evidence="18" type="primary">rqh1</name>
    <name evidence="18" type="ORF">LCER1_G000178</name>
</gene>
<evidence type="ECO:0000256" key="3">
    <source>
        <dbReference type="ARBA" id="ARBA00022741"/>
    </source>
</evidence>
<accession>A0A7D8Z4Q2</accession>
<proteinExistence type="inferred from homology"/>
<feature type="domain" description="HRDC" evidence="15">
    <location>
        <begin position="1530"/>
        <end position="1612"/>
    </location>
</feature>
<dbReference type="FunFam" id="3.40.50.300:FF:000537">
    <property type="entry name" value="Bloom syndrome RecQ-like helicase"/>
    <property type="match status" value="1"/>
</dbReference>
<dbReference type="Pfam" id="PF00270">
    <property type="entry name" value="DEAD"/>
    <property type="match status" value="1"/>
</dbReference>
<evidence type="ECO:0000313" key="18">
    <source>
        <dbReference type="EMBL" id="TVY59170.1"/>
    </source>
</evidence>
<dbReference type="GO" id="GO:0043138">
    <property type="term" value="F:3'-5' DNA helicase activity"/>
    <property type="evidence" value="ECO:0007669"/>
    <property type="project" value="UniProtKB-EC"/>
</dbReference>
<feature type="compositionally biased region" description="Basic residues" evidence="14">
    <location>
        <begin position="1469"/>
        <end position="1478"/>
    </location>
</feature>
<dbReference type="InterPro" id="IPR004589">
    <property type="entry name" value="DNA_helicase_ATP-dep_RecQ"/>
</dbReference>
<dbReference type="InterPro" id="IPR014001">
    <property type="entry name" value="Helicase_ATP-bd"/>
</dbReference>
<dbReference type="OrthoDB" id="10261556at2759"/>
<organism evidence="18 19">
    <name type="scientific">Lachnellula cervina</name>
    <dbReference type="NCBI Taxonomy" id="1316786"/>
    <lineage>
        <taxon>Eukaryota</taxon>
        <taxon>Fungi</taxon>
        <taxon>Dikarya</taxon>
        <taxon>Ascomycota</taxon>
        <taxon>Pezizomycotina</taxon>
        <taxon>Leotiomycetes</taxon>
        <taxon>Helotiales</taxon>
        <taxon>Lachnaceae</taxon>
        <taxon>Lachnellula</taxon>
    </lineage>
</organism>
<dbReference type="PANTHER" id="PTHR13710">
    <property type="entry name" value="DNA HELICASE RECQ FAMILY MEMBER"/>
    <property type="match status" value="1"/>
</dbReference>
<evidence type="ECO:0000256" key="11">
    <source>
        <dbReference type="ARBA" id="ARBA00023242"/>
    </source>
</evidence>
<dbReference type="InterPro" id="IPR002464">
    <property type="entry name" value="DNA/RNA_helicase_DEAH_CS"/>
</dbReference>
<evidence type="ECO:0000256" key="5">
    <source>
        <dbReference type="ARBA" id="ARBA00022801"/>
    </source>
</evidence>
<dbReference type="SUPFAM" id="SSF52540">
    <property type="entry name" value="P-loop containing nucleoside triphosphate hydrolases"/>
    <property type="match status" value="2"/>
</dbReference>
<comment type="subcellular location">
    <subcellularLocation>
        <location evidence="1">Nucleus</location>
    </subcellularLocation>
</comment>
<feature type="region of interest" description="Disordered" evidence="14">
    <location>
        <begin position="378"/>
        <end position="535"/>
    </location>
</feature>
<keyword evidence="5" id="KW-0378">Hydrolase</keyword>
<keyword evidence="11" id="KW-0539">Nucleus</keyword>